<dbReference type="RefSeq" id="WP_229595000.1">
    <property type="nucleotide sequence ID" value="NZ_AP024485.1"/>
</dbReference>
<dbReference type="SUPFAM" id="SSF46785">
    <property type="entry name" value="Winged helix' DNA-binding domain"/>
    <property type="match status" value="1"/>
</dbReference>
<dbReference type="PROSITE" id="PS51683">
    <property type="entry name" value="SAM_OMT_II"/>
    <property type="match status" value="1"/>
</dbReference>
<dbReference type="InterPro" id="IPR012967">
    <property type="entry name" value="COMT_dimerisation"/>
</dbReference>
<dbReference type="SUPFAM" id="SSF53335">
    <property type="entry name" value="S-adenosyl-L-methionine-dependent methyltransferases"/>
    <property type="match status" value="1"/>
</dbReference>
<keyword evidence="2" id="KW-0808">Transferase</keyword>
<evidence type="ECO:0000256" key="3">
    <source>
        <dbReference type="ARBA" id="ARBA00022691"/>
    </source>
</evidence>
<reference evidence="6" key="1">
    <citation type="journal article" date="2022" name="Arch. Microbiol.">
        <title>Pseudodesulfovibrio sediminis sp. nov., a mesophilic and neutrophilic sulfate-reducing bacterium isolated from sediment of a brackish lake.</title>
        <authorList>
            <person name="Takahashi A."/>
            <person name="Kojima H."/>
            <person name="Watanabe M."/>
            <person name="Fukui M."/>
        </authorList>
    </citation>
    <scope>NUCLEOTIDE SEQUENCE</scope>
    <source>
        <strain evidence="6">SF6</strain>
    </source>
</reference>
<keyword evidence="7" id="KW-1185">Reference proteome</keyword>
<evidence type="ECO:0000313" key="7">
    <source>
        <dbReference type="Proteomes" id="UP001053296"/>
    </source>
</evidence>
<organism evidence="6 7">
    <name type="scientific">Pseudodesulfovibrio sediminis</name>
    <dbReference type="NCBI Taxonomy" id="2810563"/>
    <lineage>
        <taxon>Bacteria</taxon>
        <taxon>Pseudomonadati</taxon>
        <taxon>Thermodesulfobacteriota</taxon>
        <taxon>Desulfovibrionia</taxon>
        <taxon>Desulfovibrionales</taxon>
        <taxon>Desulfovibrionaceae</taxon>
    </lineage>
</organism>
<dbReference type="InterPro" id="IPR001077">
    <property type="entry name" value="COMT_C"/>
</dbReference>
<dbReference type="InterPro" id="IPR016461">
    <property type="entry name" value="COMT-like"/>
</dbReference>
<feature type="domain" description="O-methyltransferase C-terminal" evidence="4">
    <location>
        <begin position="156"/>
        <end position="267"/>
    </location>
</feature>
<accession>A0ABM7P512</accession>
<proteinExistence type="predicted"/>
<gene>
    <name evidence="6" type="ORF">PSDVSF_12000</name>
</gene>
<protein>
    <submittedName>
        <fullName evidence="6">Uncharacterized protein</fullName>
    </submittedName>
</protein>
<evidence type="ECO:0000259" key="4">
    <source>
        <dbReference type="Pfam" id="PF00891"/>
    </source>
</evidence>
<dbReference type="Gene3D" id="3.40.50.150">
    <property type="entry name" value="Vaccinia Virus protein VP39"/>
    <property type="match status" value="1"/>
</dbReference>
<keyword evidence="3" id="KW-0949">S-adenosyl-L-methionine</keyword>
<dbReference type="InterPro" id="IPR029063">
    <property type="entry name" value="SAM-dependent_MTases_sf"/>
</dbReference>
<sequence length="339" mass="37533">MLIFKPETDFEPIRKAPVASFVNKVIMAAIELKVFDFLVGKGMTSFDLAKRLELVADRLEPVLDVLVAARLLVRTEGVYANTPVANEYLVSTAPLYQADGMRLITSFYTKVEDSILDLLAGKDAQVQSMKGDWSTMDAIEGTAQNAMSGGLSAVVDYIGRLPDFTGFTSMCDIGGNHGMYTLGVLEQNPEMKGVIYDLPGVLPLAQSRCEKLGFGERISTIEFDLKEDRLPESQYDVVVMSHILYVMKHDLSSVIERIAETLKPGGWFVSHHYAQNEMYEDLLSHVALEAMTRLSGYPSHVIEKEGLTDVLSRHGFTAVRSERVAENQMGLIVAAQIEK</sequence>
<evidence type="ECO:0000313" key="6">
    <source>
        <dbReference type="EMBL" id="BCS87958.1"/>
    </source>
</evidence>
<feature type="domain" description="O-methyltransferase dimerisation" evidence="5">
    <location>
        <begin position="22"/>
        <end position="91"/>
    </location>
</feature>
<dbReference type="CDD" id="cd02440">
    <property type="entry name" value="AdoMet_MTases"/>
    <property type="match status" value="1"/>
</dbReference>
<dbReference type="Proteomes" id="UP001053296">
    <property type="component" value="Chromosome"/>
</dbReference>
<dbReference type="PANTHER" id="PTHR11746">
    <property type="entry name" value="O-METHYLTRANSFERASE"/>
    <property type="match status" value="1"/>
</dbReference>
<evidence type="ECO:0000256" key="2">
    <source>
        <dbReference type="ARBA" id="ARBA00022679"/>
    </source>
</evidence>
<dbReference type="EMBL" id="AP024485">
    <property type="protein sequence ID" value="BCS87958.1"/>
    <property type="molecule type" value="Genomic_DNA"/>
</dbReference>
<dbReference type="Gene3D" id="1.10.10.10">
    <property type="entry name" value="Winged helix-like DNA-binding domain superfamily/Winged helix DNA-binding domain"/>
    <property type="match status" value="1"/>
</dbReference>
<dbReference type="Pfam" id="PF08100">
    <property type="entry name" value="Dimerisation"/>
    <property type="match status" value="1"/>
</dbReference>
<evidence type="ECO:0000259" key="5">
    <source>
        <dbReference type="Pfam" id="PF08100"/>
    </source>
</evidence>
<keyword evidence="1" id="KW-0489">Methyltransferase</keyword>
<name>A0ABM7P512_9BACT</name>
<dbReference type="InterPro" id="IPR036390">
    <property type="entry name" value="WH_DNA-bd_sf"/>
</dbReference>
<dbReference type="Pfam" id="PF00891">
    <property type="entry name" value="Methyltransf_2"/>
    <property type="match status" value="1"/>
</dbReference>
<evidence type="ECO:0000256" key="1">
    <source>
        <dbReference type="ARBA" id="ARBA00022603"/>
    </source>
</evidence>
<dbReference type="InterPro" id="IPR036388">
    <property type="entry name" value="WH-like_DNA-bd_sf"/>
</dbReference>